<protein>
    <submittedName>
        <fullName evidence="1">Abscisate beta-glucosyltransferase</fullName>
    </submittedName>
</protein>
<gene>
    <name evidence="1" type="ORF">LOK49_LG05G00211</name>
</gene>
<sequence>MITWPLVAEQFFNESIVVDVLRTGIQVGNEEWLSYIWKPKLTVTREKVEAAVKWLMAGNGGDEVEEMRRRGKEVSEKAKKAVDHGGSSNTDAIALINELKSRRHRVRANKL</sequence>
<reference evidence="1 2" key="1">
    <citation type="journal article" date="2022" name="Plant J.">
        <title>Chromosome-level genome of Camellia lanceoleosa provides a valuable resource for understanding genome evolution and self-incompatibility.</title>
        <authorList>
            <person name="Gong W."/>
            <person name="Xiao S."/>
            <person name="Wang L."/>
            <person name="Liao Z."/>
            <person name="Chang Y."/>
            <person name="Mo W."/>
            <person name="Hu G."/>
            <person name="Li W."/>
            <person name="Zhao G."/>
            <person name="Zhu H."/>
            <person name="Hu X."/>
            <person name="Ji K."/>
            <person name="Xiang X."/>
            <person name="Song Q."/>
            <person name="Yuan D."/>
            <person name="Jin S."/>
            <person name="Zhang L."/>
        </authorList>
    </citation>
    <scope>NUCLEOTIDE SEQUENCE [LARGE SCALE GENOMIC DNA]</scope>
    <source>
        <strain evidence="1">SQ_2022a</strain>
    </source>
</reference>
<keyword evidence="2" id="KW-1185">Reference proteome</keyword>
<organism evidence="1 2">
    <name type="scientific">Camellia lanceoleosa</name>
    <dbReference type="NCBI Taxonomy" id="1840588"/>
    <lineage>
        <taxon>Eukaryota</taxon>
        <taxon>Viridiplantae</taxon>
        <taxon>Streptophyta</taxon>
        <taxon>Embryophyta</taxon>
        <taxon>Tracheophyta</taxon>
        <taxon>Spermatophyta</taxon>
        <taxon>Magnoliopsida</taxon>
        <taxon>eudicotyledons</taxon>
        <taxon>Gunneridae</taxon>
        <taxon>Pentapetalae</taxon>
        <taxon>asterids</taxon>
        <taxon>Ericales</taxon>
        <taxon>Theaceae</taxon>
        <taxon>Camellia</taxon>
    </lineage>
</organism>
<dbReference type="EMBL" id="CM045761">
    <property type="protein sequence ID" value="KAI8014117.1"/>
    <property type="molecule type" value="Genomic_DNA"/>
</dbReference>
<dbReference type="Proteomes" id="UP001060215">
    <property type="component" value="Chromosome 4"/>
</dbReference>
<accession>A0ACC0HKL4</accession>
<evidence type="ECO:0000313" key="2">
    <source>
        <dbReference type="Proteomes" id="UP001060215"/>
    </source>
</evidence>
<evidence type="ECO:0000313" key="1">
    <source>
        <dbReference type="EMBL" id="KAI8014117.1"/>
    </source>
</evidence>
<comment type="caution">
    <text evidence="1">The sequence shown here is derived from an EMBL/GenBank/DDBJ whole genome shotgun (WGS) entry which is preliminary data.</text>
</comment>
<name>A0ACC0HKL4_9ERIC</name>
<proteinExistence type="predicted"/>